<name>A0AAE0G009_9CHLO</name>
<evidence type="ECO:0000313" key="1">
    <source>
        <dbReference type="EMBL" id="KAK3268857.1"/>
    </source>
</evidence>
<organism evidence="1 2">
    <name type="scientific">Cymbomonas tetramitiformis</name>
    <dbReference type="NCBI Taxonomy" id="36881"/>
    <lineage>
        <taxon>Eukaryota</taxon>
        <taxon>Viridiplantae</taxon>
        <taxon>Chlorophyta</taxon>
        <taxon>Pyramimonadophyceae</taxon>
        <taxon>Pyramimonadales</taxon>
        <taxon>Pyramimonadaceae</taxon>
        <taxon>Cymbomonas</taxon>
    </lineage>
</organism>
<proteinExistence type="predicted"/>
<dbReference type="AlphaFoldDB" id="A0AAE0G009"/>
<protein>
    <submittedName>
        <fullName evidence="1">Uncharacterized protein</fullName>
    </submittedName>
</protein>
<sequence length="642" mass="71439">MNCMLKGFTLLGETGALAYVPLVRFASRPLSTSFIKPSSEYLWPAASGVREIELERFSLFASSKRTFATNVKIFMQTRKQCTESLKQDSLSLRNCKPSLSAIASPSRVGNEVTEASDLLLETFRDALQRNFAKVTESYDCVISRTSTFTPAQLVNFVFIANETDHDDPALYDAVATQLELHGALGPLQVSDLLVLLQVYRDIRPALHDAVVCEMEQRMPSITSPELAQLALSCKRNEVSPLELFEKLVTQVARLISTMDKDNLSKLMYSCVKAPAAARVMEPHSSRILQIIAEHLAENLQEYNTMDLGEFWCWFVRAGYSDENTRMLKHHVRGSRLSWAYHEAGHALVVKSLLPSTLTWAQVVKLIRAEPESISANPDDEDENGVTAGKVVLTRWGAQKTLDKFHADQDLLSLIDAAHRLSPDLGDLVNSFVTQAVILHAGNAGVFVAHRRLGLHDAEEGDMQAELTGDDGESANGIYASLVHLCKRVKLTSPVLELEGVTQELWKILMGSPQPPRFHMLKQSLHQTAIRLLDSQWEQLGLLGSELMAVEQLTGKELDALFAGIYRRSIANKKSSAAMKRKQKEHLSILWERCMPTCTCPPNEDGEGSPCLVAGLQRCPICEDIKKQKCRKAECKRRLAAPQ</sequence>
<evidence type="ECO:0000313" key="2">
    <source>
        <dbReference type="Proteomes" id="UP001190700"/>
    </source>
</evidence>
<dbReference type="EMBL" id="LGRX02011527">
    <property type="protein sequence ID" value="KAK3268857.1"/>
    <property type="molecule type" value="Genomic_DNA"/>
</dbReference>
<keyword evidence="2" id="KW-1185">Reference proteome</keyword>
<reference evidence="1 2" key="1">
    <citation type="journal article" date="2015" name="Genome Biol. Evol.">
        <title>Comparative Genomics of a Bacterivorous Green Alga Reveals Evolutionary Causalities and Consequences of Phago-Mixotrophic Mode of Nutrition.</title>
        <authorList>
            <person name="Burns J.A."/>
            <person name="Paasch A."/>
            <person name="Narechania A."/>
            <person name="Kim E."/>
        </authorList>
    </citation>
    <scope>NUCLEOTIDE SEQUENCE [LARGE SCALE GENOMIC DNA]</scope>
    <source>
        <strain evidence="1 2">PLY_AMNH</strain>
    </source>
</reference>
<accession>A0AAE0G009</accession>
<comment type="caution">
    <text evidence="1">The sequence shown here is derived from an EMBL/GenBank/DDBJ whole genome shotgun (WGS) entry which is preliminary data.</text>
</comment>
<dbReference type="Proteomes" id="UP001190700">
    <property type="component" value="Unassembled WGS sequence"/>
</dbReference>
<gene>
    <name evidence="1" type="ORF">CYMTET_22664</name>
</gene>